<sequence length="407" mass="46120">MSYMYANSVPKLTELKAFANMTMRAVKMMHGIPVKGSPVEYVQLPVGKGGLGIACPKITALITYLVSMMKKLWSKDRYIEKLFSEYLKKVAEAETGIEDATLEDMAEYLSNEKPVDKKAFGYNSFTRVREVCRGLCGNKDSPLFKIKIVVKDGKLAILTQAIKDGKEKIFTEERVKNLQALLKAEVTTALLHRFNTEKPVKSEVVRVIQQYSQCNNCKFGMAKKIMERHDSVLYKVKKLIESGSKKDWELLIDEEPPGPNRLRPDIYMKSPDGKQIILADVTVPYEHGVEAMQRAWDRKVEKYTDAFAHLKVVGASLSVLPIVVGTLGTWWKPTSKSLEQLGIEKGVIRRAIPEICSTVLEQSKNCYWNHIYGNEYTDIPQKFGDRKPDSTSWKKEKIVKILSSSPI</sequence>
<comment type="caution">
    <text evidence="1">The sequence shown here is derived from an EMBL/GenBank/DDBJ whole genome shotgun (WGS) entry which is preliminary data.</text>
</comment>
<dbReference type="STRING" id="1611254.A0A2G5S9Y7"/>
<reference evidence="2" key="1">
    <citation type="submission" date="2017-10" db="EMBL/GenBank/DDBJ databases">
        <title>Rapid genome shrinkage in a self-fertile nematode reveals novel sperm competition proteins.</title>
        <authorList>
            <person name="Yin D."/>
            <person name="Schwarz E.M."/>
            <person name="Thomas C.G."/>
            <person name="Felde R.L."/>
            <person name="Korf I.F."/>
            <person name="Cutter A.D."/>
            <person name="Schartner C.M."/>
            <person name="Ralston E.J."/>
            <person name="Meyer B.J."/>
            <person name="Haag E.S."/>
        </authorList>
    </citation>
    <scope>NUCLEOTIDE SEQUENCE [LARGE SCALE GENOMIC DNA]</scope>
    <source>
        <strain evidence="2">JU1422</strain>
    </source>
</reference>
<protein>
    <submittedName>
        <fullName evidence="1">Uncharacterized protein</fullName>
    </submittedName>
</protein>
<organism evidence="1 2">
    <name type="scientific">Caenorhabditis nigoni</name>
    <dbReference type="NCBI Taxonomy" id="1611254"/>
    <lineage>
        <taxon>Eukaryota</taxon>
        <taxon>Metazoa</taxon>
        <taxon>Ecdysozoa</taxon>
        <taxon>Nematoda</taxon>
        <taxon>Chromadorea</taxon>
        <taxon>Rhabditida</taxon>
        <taxon>Rhabditina</taxon>
        <taxon>Rhabditomorpha</taxon>
        <taxon>Rhabditoidea</taxon>
        <taxon>Rhabditidae</taxon>
        <taxon>Peloderinae</taxon>
        <taxon>Caenorhabditis</taxon>
    </lineage>
</organism>
<evidence type="ECO:0000313" key="1">
    <source>
        <dbReference type="EMBL" id="PIC11729.1"/>
    </source>
</evidence>
<evidence type="ECO:0000313" key="2">
    <source>
        <dbReference type="Proteomes" id="UP000230233"/>
    </source>
</evidence>
<name>A0A2G5S9Y7_9PELO</name>
<dbReference type="AlphaFoldDB" id="A0A2G5S9Y7"/>
<gene>
    <name evidence="1" type="ORF">B9Z55_028889</name>
</gene>
<proteinExistence type="predicted"/>
<dbReference type="OrthoDB" id="8195432at2759"/>
<dbReference type="Proteomes" id="UP000230233">
    <property type="component" value="Unassembled WGS sequence"/>
</dbReference>
<dbReference type="EMBL" id="PDUG01000048">
    <property type="protein sequence ID" value="PIC11729.1"/>
    <property type="molecule type" value="Genomic_DNA"/>
</dbReference>
<accession>A0A2G5S9Y7</accession>
<keyword evidence="2" id="KW-1185">Reference proteome</keyword>